<keyword evidence="4 7" id="KW-1133">Transmembrane helix</keyword>
<keyword evidence="3 7" id="KW-0812">Transmembrane</keyword>
<dbReference type="InterPro" id="IPR010619">
    <property type="entry name" value="ThrE-like_N"/>
</dbReference>
<feature type="domain" description="Threonine/serine exporter-like N-terminal" evidence="8">
    <location>
        <begin position="11"/>
        <end position="248"/>
    </location>
</feature>
<evidence type="ECO:0000313" key="10">
    <source>
        <dbReference type="Proteomes" id="UP001161691"/>
    </source>
</evidence>
<reference evidence="9" key="1">
    <citation type="submission" date="2023-04" db="EMBL/GenBank/DDBJ databases">
        <title>Comparative genomic analysis of Cohnella hashimotonis sp. nov., isolated from the International Space Station.</title>
        <authorList>
            <person name="Venkateswaran K."/>
            <person name="Simpson A."/>
        </authorList>
    </citation>
    <scope>NUCLEOTIDE SEQUENCE</scope>
    <source>
        <strain evidence="9">F6_2S_P_1</strain>
    </source>
</reference>
<evidence type="ECO:0000256" key="7">
    <source>
        <dbReference type="SAM" id="Phobius"/>
    </source>
</evidence>
<keyword evidence="10" id="KW-1185">Reference proteome</keyword>
<feature type="transmembrane region" description="Helical" evidence="7">
    <location>
        <begin position="194"/>
        <end position="217"/>
    </location>
</feature>
<gene>
    <name evidence="9" type="ORF">KB449_34520</name>
</gene>
<accession>A0ABT6TTA7</accession>
<evidence type="ECO:0000256" key="6">
    <source>
        <dbReference type="ARBA" id="ARBA00034125"/>
    </source>
</evidence>
<comment type="similarity">
    <text evidence="6">Belongs to the ThrE exporter (TC 2.A.79) family.</text>
</comment>
<sequence length="250" mass="26330">MNVRSNEIVEVCLLAGKIMLENGGETYRVEDTMIRIASAYGAENPQSFVMPTGIMFAIEGSEASTRLVRISQRSTNLNKVTEVNDISRRIAGGQLPPVEACRLLKGVASGAPVYPLRIQLVLAALASGCFLILYDGTWADMPAAMLCGGTGFWVLGRMARLSSIRLFGELIAALVVGLLSYLVVHLGVGQQHSTIMIASVMPLVPGLLITNAVRDLMAGHLVSGISKGAEAFLTAFAIGGGIGIALTLNG</sequence>
<dbReference type="Proteomes" id="UP001161691">
    <property type="component" value="Unassembled WGS sequence"/>
</dbReference>
<dbReference type="EMBL" id="JAGRPV010000001">
    <property type="protein sequence ID" value="MDI4650096.1"/>
    <property type="molecule type" value="Genomic_DNA"/>
</dbReference>
<dbReference type="InterPro" id="IPR050539">
    <property type="entry name" value="ThrE_Dicarb/AminoAcid_Exp"/>
</dbReference>
<keyword evidence="5 7" id="KW-0472">Membrane</keyword>
<evidence type="ECO:0000256" key="2">
    <source>
        <dbReference type="ARBA" id="ARBA00022475"/>
    </source>
</evidence>
<comment type="subcellular location">
    <subcellularLocation>
        <location evidence="1">Cell membrane</location>
        <topology evidence="1">Multi-pass membrane protein</topology>
    </subcellularLocation>
</comment>
<comment type="caution">
    <text evidence="9">The sequence shown here is derived from an EMBL/GenBank/DDBJ whole genome shotgun (WGS) entry which is preliminary data.</text>
</comment>
<dbReference type="PANTHER" id="PTHR34390">
    <property type="entry name" value="UPF0442 PROTEIN YJJB-RELATED"/>
    <property type="match status" value="1"/>
</dbReference>
<evidence type="ECO:0000256" key="1">
    <source>
        <dbReference type="ARBA" id="ARBA00004651"/>
    </source>
</evidence>
<evidence type="ECO:0000256" key="5">
    <source>
        <dbReference type="ARBA" id="ARBA00023136"/>
    </source>
</evidence>
<proteinExistence type="inferred from homology"/>
<organism evidence="9 10">
    <name type="scientific">Cohnella hashimotonis</name>
    <dbReference type="NCBI Taxonomy" id="2826895"/>
    <lineage>
        <taxon>Bacteria</taxon>
        <taxon>Bacillati</taxon>
        <taxon>Bacillota</taxon>
        <taxon>Bacilli</taxon>
        <taxon>Bacillales</taxon>
        <taxon>Paenibacillaceae</taxon>
        <taxon>Cohnella</taxon>
    </lineage>
</organism>
<name>A0ABT6TTA7_9BACL</name>
<evidence type="ECO:0000259" key="8">
    <source>
        <dbReference type="Pfam" id="PF06738"/>
    </source>
</evidence>
<dbReference type="PANTHER" id="PTHR34390:SF2">
    <property type="entry name" value="SUCCINATE TRANSPORTER SUBUNIT YJJP-RELATED"/>
    <property type="match status" value="1"/>
</dbReference>
<feature type="transmembrane region" description="Helical" evidence="7">
    <location>
        <begin position="114"/>
        <end position="133"/>
    </location>
</feature>
<protein>
    <submittedName>
        <fullName evidence="9">Threonine/serine exporter family protein</fullName>
    </submittedName>
</protein>
<evidence type="ECO:0000256" key="4">
    <source>
        <dbReference type="ARBA" id="ARBA00022989"/>
    </source>
</evidence>
<feature type="transmembrane region" description="Helical" evidence="7">
    <location>
        <begin position="229"/>
        <end position="248"/>
    </location>
</feature>
<dbReference type="Pfam" id="PF06738">
    <property type="entry name" value="ThrE"/>
    <property type="match status" value="1"/>
</dbReference>
<evidence type="ECO:0000256" key="3">
    <source>
        <dbReference type="ARBA" id="ARBA00022692"/>
    </source>
</evidence>
<feature type="transmembrane region" description="Helical" evidence="7">
    <location>
        <begin position="167"/>
        <end position="188"/>
    </location>
</feature>
<keyword evidence="2" id="KW-1003">Cell membrane</keyword>
<evidence type="ECO:0000313" key="9">
    <source>
        <dbReference type="EMBL" id="MDI4650096.1"/>
    </source>
</evidence>